<comment type="caution">
    <text evidence="1">The sequence shown here is derived from an EMBL/GenBank/DDBJ whole genome shotgun (WGS) entry which is preliminary data.</text>
</comment>
<dbReference type="AlphaFoldDB" id="A0A2W4RMA9"/>
<evidence type="ECO:0008006" key="3">
    <source>
        <dbReference type="Google" id="ProtNLM"/>
    </source>
</evidence>
<reference evidence="1 2" key="1">
    <citation type="journal article" date="2018" name="Aquat. Microb. Ecol.">
        <title>Gammaproteobacterial methanotrophs dominate.</title>
        <authorList>
            <person name="Rissanen A.J."/>
            <person name="Saarenheimo J."/>
            <person name="Tiirola M."/>
            <person name="Peura S."/>
            <person name="Aalto S.L."/>
            <person name="Karvinen A."/>
            <person name="Nykanen H."/>
        </authorList>
    </citation>
    <scope>NUCLEOTIDE SEQUENCE [LARGE SCALE GENOMIC DNA]</scope>
    <source>
        <strain evidence="1">AMbin10</strain>
    </source>
</reference>
<dbReference type="InterPro" id="IPR026337">
    <property type="entry name" value="AKG_HExxH"/>
</dbReference>
<evidence type="ECO:0000313" key="1">
    <source>
        <dbReference type="EMBL" id="PZN82699.1"/>
    </source>
</evidence>
<dbReference type="EMBL" id="QJPH01000206">
    <property type="protein sequence ID" value="PZN82699.1"/>
    <property type="molecule type" value="Genomic_DNA"/>
</dbReference>
<dbReference type="NCBIfam" id="TIGR04267">
    <property type="entry name" value="mod_HExxH"/>
    <property type="match status" value="1"/>
</dbReference>
<proteinExistence type="predicted"/>
<dbReference type="Proteomes" id="UP000249396">
    <property type="component" value="Unassembled WGS sequence"/>
</dbReference>
<gene>
    <name evidence="1" type="ORF">DM484_06005</name>
</gene>
<accession>A0A2W4RMA9</accession>
<name>A0A2W4RMA9_9GAMM</name>
<sequence length="367" mass="40268">MTLPTPLLNGLLDIASNRPCRGLLDALDFLAAEQRTMLWQVWWQIQAERNPSASAHLRTRLEALNEASQHRLLTAPEAWSLIHGTTLHRQGENLNVLRGWIAAEELRAGLDNAKEYPSWSALGDFDGAQDVGIRIPGEVVLDWRSPTALSRLMEIPGTAIPWEHHMAEQAVERVIEGMVLLRRCSSVWAEVVDRLVHTVVLCCDPSVAEATSSTTRNALGRIVLRNPHLAEDAGVIADALLHETIHILLDHAELAAPLLPEPEGEAAIESPWSGRRLDPNTFIQACFVWYGLFTLWLAALRQSLVPVERAMGAIVRRAAGFCAAPSPQERLALYAATVHGVAPELIEVVATMSRLVLAELDDAGNGI</sequence>
<protein>
    <recommendedName>
        <fullName evidence="3">HEXXH motif domain-containing protein</fullName>
    </recommendedName>
</protein>
<evidence type="ECO:0000313" key="2">
    <source>
        <dbReference type="Proteomes" id="UP000249396"/>
    </source>
</evidence>
<organism evidence="1 2">
    <name type="scientific">Candidatus Methylumidiphilus alinenensis</name>
    <dbReference type="NCBI Taxonomy" id="2202197"/>
    <lineage>
        <taxon>Bacteria</taxon>
        <taxon>Pseudomonadati</taxon>
        <taxon>Pseudomonadota</taxon>
        <taxon>Gammaproteobacteria</taxon>
        <taxon>Methylococcales</taxon>
        <taxon>Candidatus Methylumidiphilus</taxon>
    </lineage>
</organism>